<reference evidence="2 3" key="1">
    <citation type="submission" date="2017-08" db="EMBL/GenBank/DDBJ databases">
        <authorList>
            <person name="de Groot N.N."/>
        </authorList>
    </citation>
    <scope>NUCLEOTIDE SEQUENCE [LARGE SCALE GENOMIC DNA]</scope>
    <source>
        <strain evidence="2 3">USBA 352</strain>
    </source>
</reference>
<evidence type="ECO:0000313" key="2">
    <source>
        <dbReference type="EMBL" id="SOC10142.1"/>
    </source>
</evidence>
<feature type="compositionally biased region" description="Low complexity" evidence="1">
    <location>
        <begin position="49"/>
        <end position="88"/>
    </location>
</feature>
<dbReference type="OrthoDB" id="9798071at2"/>
<evidence type="ECO:0000313" key="3">
    <source>
        <dbReference type="Proteomes" id="UP000219331"/>
    </source>
</evidence>
<accession>A0A285SPI9</accession>
<dbReference type="RefSeq" id="WP_097175130.1">
    <property type="nucleotide sequence ID" value="NZ_OBML01000006.1"/>
</dbReference>
<dbReference type="InterPro" id="IPR011681">
    <property type="entry name" value="GcrA"/>
</dbReference>
<proteinExistence type="predicted"/>
<dbReference type="STRING" id="538381.GCA_001696535_02720"/>
<dbReference type="Pfam" id="PF07750">
    <property type="entry name" value="GcrA"/>
    <property type="match status" value="1"/>
</dbReference>
<dbReference type="Proteomes" id="UP000219331">
    <property type="component" value="Unassembled WGS sequence"/>
</dbReference>
<gene>
    <name evidence="2" type="ORF">SAMN05421512_106192</name>
</gene>
<dbReference type="Gene3D" id="1.10.10.60">
    <property type="entry name" value="Homeodomain-like"/>
    <property type="match status" value="1"/>
</dbReference>
<dbReference type="AlphaFoldDB" id="A0A285SPI9"/>
<protein>
    <submittedName>
        <fullName evidence="2">Global cell cycle regulator GcrA</fullName>
    </submittedName>
</protein>
<organism evidence="2 3">
    <name type="scientific">Stappia indica</name>
    <dbReference type="NCBI Taxonomy" id="538381"/>
    <lineage>
        <taxon>Bacteria</taxon>
        <taxon>Pseudomonadati</taxon>
        <taxon>Pseudomonadota</taxon>
        <taxon>Alphaproteobacteria</taxon>
        <taxon>Hyphomicrobiales</taxon>
        <taxon>Stappiaceae</taxon>
        <taxon>Stappia</taxon>
    </lineage>
</organism>
<sequence>MSWTSERVDLLKKLWTDGLSASQIAAELGGVTRNAVIGKVHRLGLSGRAKAAAPAQKPRSKPAKGGAEEAAQAATQQQGGSAPSAPQTIGATALKVEAAPVAAPAPQAKPVAELVPIAKRATILTLTERTCKWPIGDPTKEDFYFCGHPSNPGVPYCTYHCRIAYQPASDRRRDRNVANG</sequence>
<keyword evidence="3" id="KW-1185">Reference proteome</keyword>
<dbReference type="EMBL" id="OBML01000006">
    <property type="protein sequence ID" value="SOC10142.1"/>
    <property type="molecule type" value="Genomic_DNA"/>
</dbReference>
<feature type="region of interest" description="Disordered" evidence="1">
    <location>
        <begin position="47"/>
        <end position="88"/>
    </location>
</feature>
<name>A0A285SPI9_9HYPH</name>
<evidence type="ECO:0000256" key="1">
    <source>
        <dbReference type="SAM" id="MobiDB-lite"/>
    </source>
</evidence>